<evidence type="ECO:0000313" key="2">
    <source>
        <dbReference type="EMBL" id="KAL3777657.1"/>
    </source>
</evidence>
<sequence length="314" mass="34344">MAASVVPGGGSTKSPYSNNDDDDDDDDDAEEEGKEDRPPHSDGEALQSLFSRHCDPDGLMTRRTCEACPRSRPCWASCECERHAKGRELTTSELDALFRRGSEGAGTRDMLDEDGIDDLFENDEVVEGGVGGNSDERELKEELLELLGDIAKVSAEEGRLLCGLILPRTRARSCERVEREPYNQVVSSRSGGGSGTSKEELIGLWDLIYSSSSTMNGGLTRFGGLQQSLSATKYLSDVEYTEQVINKLGGKSFEVKVTGDWDLRTEISLFTGKPSDVLSITPDKVSYGPRSDKADHWKSLGPMNLLVLSYLTKI</sequence>
<name>A0ABD3NPA3_9STRA</name>
<protein>
    <submittedName>
        <fullName evidence="2">Uncharacterized protein</fullName>
    </submittedName>
</protein>
<feature type="compositionally biased region" description="Basic and acidic residues" evidence="1">
    <location>
        <begin position="34"/>
        <end position="43"/>
    </location>
</feature>
<gene>
    <name evidence="2" type="ORF">ACHAW5_010981</name>
</gene>
<accession>A0ABD3NPA3</accession>
<dbReference type="Proteomes" id="UP001530315">
    <property type="component" value="Unassembled WGS sequence"/>
</dbReference>
<reference evidence="2 3" key="1">
    <citation type="submission" date="2024-10" db="EMBL/GenBank/DDBJ databases">
        <title>Updated reference genomes for cyclostephanoid diatoms.</title>
        <authorList>
            <person name="Roberts W.R."/>
            <person name="Alverson A.J."/>
        </authorList>
    </citation>
    <scope>NUCLEOTIDE SEQUENCE [LARGE SCALE GENOMIC DNA]</scope>
    <source>
        <strain evidence="2 3">AJA276-08</strain>
    </source>
</reference>
<proteinExistence type="predicted"/>
<evidence type="ECO:0000313" key="3">
    <source>
        <dbReference type="Proteomes" id="UP001530315"/>
    </source>
</evidence>
<feature type="compositionally biased region" description="Acidic residues" evidence="1">
    <location>
        <begin position="19"/>
        <end position="33"/>
    </location>
</feature>
<keyword evidence="3" id="KW-1185">Reference proteome</keyword>
<dbReference type="AlphaFoldDB" id="A0ABD3NPA3"/>
<comment type="caution">
    <text evidence="2">The sequence shown here is derived from an EMBL/GenBank/DDBJ whole genome shotgun (WGS) entry which is preliminary data.</text>
</comment>
<feature type="region of interest" description="Disordered" evidence="1">
    <location>
        <begin position="1"/>
        <end position="47"/>
    </location>
</feature>
<organism evidence="2 3">
    <name type="scientific">Stephanodiscus triporus</name>
    <dbReference type="NCBI Taxonomy" id="2934178"/>
    <lineage>
        <taxon>Eukaryota</taxon>
        <taxon>Sar</taxon>
        <taxon>Stramenopiles</taxon>
        <taxon>Ochrophyta</taxon>
        <taxon>Bacillariophyta</taxon>
        <taxon>Coscinodiscophyceae</taxon>
        <taxon>Thalassiosirophycidae</taxon>
        <taxon>Stephanodiscales</taxon>
        <taxon>Stephanodiscaceae</taxon>
        <taxon>Stephanodiscus</taxon>
    </lineage>
</organism>
<evidence type="ECO:0000256" key="1">
    <source>
        <dbReference type="SAM" id="MobiDB-lite"/>
    </source>
</evidence>
<dbReference type="EMBL" id="JALLAZ020001273">
    <property type="protein sequence ID" value="KAL3777657.1"/>
    <property type="molecule type" value="Genomic_DNA"/>
</dbReference>